<dbReference type="PROSITE" id="PS50059">
    <property type="entry name" value="FKBP_PPIASE"/>
    <property type="match status" value="1"/>
</dbReference>
<sequence length="156" mass="17182">MKFFILAVVILVVGFYIIRNSNHKKAAVENIAAGNEFLAQNKTNDNVQETASGLQYQILTKGEGDVHPSAKSTVTVHYHGTLLDGTVFDSSVERKEPISFPLNRVIRGWTEGVQLMVVGDKFKFFIPSKLAYGNSPAGTIKPGSLLIFEVELLEIE</sequence>
<dbReference type="PANTHER" id="PTHR43811:SF57">
    <property type="entry name" value="FKBP-TYPE PEPTIDYL-PROLYL CIS-TRANS ISOMERASE FKPA-RELATED"/>
    <property type="match status" value="1"/>
</dbReference>
<dbReference type="PANTHER" id="PTHR43811">
    <property type="entry name" value="FKBP-TYPE PEPTIDYL-PROLYL CIS-TRANS ISOMERASE FKPA"/>
    <property type="match status" value="1"/>
</dbReference>
<evidence type="ECO:0000256" key="6">
    <source>
        <dbReference type="PROSITE-ProRule" id="PRU00277"/>
    </source>
</evidence>
<evidence type="ECO:0000313" key="10">
    <source>
        <dbReference type="Proteomes" id="UP000242231"/>
    </source>
</evidence>
<dbReference type="RefSeq" id="WP_104484906.1">
    <property type="nucleotide sequence ID" value="NZ_BMYB01000010.1"/>
</dbReference>
<name>A0A2P5TRT2_9GAMM</name>
<keyword evidence="3" id="KW-0732">Signal</keyword>
<dbReference type="InterPro" id="IPR001179">
    <property type="entry name" value="PPIase_FKBP_dom"/>
</dbReference>
<dbReference type="GO" id="GO:0003755">
    <property type="term" value="F:peptidyl-prolyl cis-trans isomerase activity"/>
    <property type="evidence" value="ECO:0007669"/>
    <property type="project" value="UniProtKB-UniRule"/>
</dbReference>
<dbReference type="SUPFAM" id="SSF54534">
    <property type="entry name" value="FKBP-like"/>
    <property type="match status" value="1"/>
</dbReference>
<protein>
    <recommendedName>
        <fullName evidence="7">Peptidyl-prolyl cis-trans isomerase</fullName>
        <ecNumber evidence="7">5.2.1.8</ecNumber>
    </recommendedName>
</protein>
<evidence type="ECO:0000256" key="5">
    <source>
        <dbReference type="ARBA" id="ARBA00023235"/>
    </source>
</evidence>
<keyword evidence="4 6" id="KW-0697">Rotamase</keyword>
<dbReference type="FunFam" id="3.10.50.40:FF:000045">
    <property type="entry name" value="Peptidyl-prolyl cis-trans isomerase"/>
    <property type="match status" value="1"/>
</dbReference>
<gene>
    <name evidence="9" type="ORF">UN63_00880</name>
</gene>
<evidence type="ECO:0000256" key="4">
    <source>
        <dbReference type="ARBA" id="ARBA00023110"/>
    </source>
</evidence>
<dbReference type="InterPro" id="IPR046357">
    <property type="entry name" value="PPIase_dom_sf"/>
</dbReference>
<dbReference type="Pfam" id="PF00254">
    <property type="entry name" value="FKBP_C"/>
    <property type="match status" value="1"/>
</dbReference>
<evidence type="ECO:0000256" key="3">
    <source>
        <dbReference type="ARBA" id="ARBA00022729"/>
    </source>
</evidence>
<dbReference type="OrthoDB" id="9814548at2"/>
<evidence type="ECO:0000256" key="1">
    <source>
        <dbReference type="ARBA" id="ARBA00000971"/>
    </source>
</evidence>
<dbReference type="Pfam" id="PF01346">
    <property type="entry name" value="FKBP_N"/>
    <property type="match status" value="1"/>
</dbReference>
<dbReference type="InterPro" id="IPR000774">
    <property type="entry name" value="PPIase_FKBP_N"/>
</dbReference>
<feature type="domain" description="PPIase FKBP-type" evidence="8">
    <location>
        <begin position="71"/>
        <end position="156"/>
    </location>
</feature>
<dbReference type="GO" id="GO:0006457">
    <property type="term" value="P:protein folding"/>
    <property type="evidence" value="ECO:0007669"/>
    <property type="project" value="InterPro"/>
</dbReference>
<dbReference type="Gene3D" id="3.10.50.40">
    <property type="match status" value="1"/>
</dbReference>
<dbReference type="EMBL" id="MPZM01000001">
    <property type="protein sequence ID" value="PPL18527.1"/>
    <property type="molecule type" value="Genomic_DNA"/>
</dbReference>
<evidence type="ECO:0000259" key="8">
    <source>
        <dbReference type="PROSITE" id="PS50059"/>
    </source>
</evidence>
<evidence type="ECO:0000256" key="7">
    <source>
        <dbReference type="RuleBase" id="RU003915"/>
    </source>
</evidence>
<dbReference type="EC" id="5.2.1.8" evidence="7"/>
<comment type="catalytic activity">
    <reaction evidence="1 6 7">
        <text>[protein]-peptidylproline (omega=180) = [protein]-peptidylproline (omega=0)</text>
        <dbReference type="Rhea" id="RHEA:16237"/>
        <dbReference type="Rhea" id="RHEA-COMP:10747"/>
        <dbReference type="Rhea" id="RHEA-COMP:10748"/>
        <dbReference type="ChEBI" id="CHEBI:83833"/>
        <dbReference type="ChEBI" id="CHEBI:83834"/>
        <dbReference type="EC" id="5.2.1.8"/>
    </reaction>
</comment>
<comment type="caution">
    <text evidence="9">The sequence shown here is derived from an EMBL/GenBank/DDBJ whole genome shotgun (WGS) entry which is preliminary data.</text>
</comment>
<keyword evidence="10" id="KW-1185">Reference proteome</keyword>
<comment type="similarity">
    <text evidence="2 7">Belongs to the FKBP-type PPIase family.</text>
</comment>
<reference evidence="10" key="1">
    <citation type="submission" date="2016-11" db="EMBL/GenBank/DDBJ databases">
        <authorList>
            <person name="Sisinthy S."/>
            <person name="Ara S."/>
            <person name="Gundlapally S.R."/>
        </authorList>
    </citation>
    <scope>NUCLEOTIDE SEQUENCE [LARGE SCALE GENOMIC DNA]</scope>
    <source>
        <strain evidence="10">V1-41</strain>
    </source>
</reference>
<dbReference type="AlphaFoldDB" id="A0A2P5TRT2"/>
<evidence type="ECO:0000313" key="9">
    <source>
        <dbReference type="EMBL" id="PPL18527.1"/>
    </source>
</evidence>
<evidence type="ECO:0000256" key="2">
    <source>
        <dbReference type="ARBA" id="ARBA00006577"/>
    </source>
</evidence>
<proteinExistence type="inferred from homology"/>
<accession>A0A2P5TRT2</accession>
<organism evidence="9 10">
    <name type="scientific">Oceanisphaera arctica</name>
    <dbReference type="NCBI Taxonomy" id="641510"/>
    <lineage>
        <taxon>Bacteria</taxon>
        <taxon>Pseudomonadati</taxon>
        <taxon>Pseudomonadota</taxon>
        <taxon>Gammaproteobacteria</taxon>
        <taxon>Aeromonadales</taxon>
        <taxon>Aeromonadaceae</taxon>
        <taxon>Oceanisphaera</taxon>
    </lineage>
</organism>
<dbReference type="Proteomes" id="UP000242231">
    <property type="component" value="Unassembled WGS sequence"/>
</dbReference>
<keyword evidence="5 6" id="KW-0413">Isomerase</keyword>